<feature type="binding site" evidence="14 15">
    <location>
        <position position="170"/>
    </location>
    <ligand>
        <name>a divalent metal cation</name>
        <dbReference type="ChEBI" id="CHEBI:60240"/>
    </ligand>
</feature>
<evidence type="ECO:0000256" key="15">
    <source>
        <dbReference type="PROSITE-ProRule" id="PRU01319"/>
    </source>
</evidence>
<evidence type="ECO:0000313" key="18">
    <source>
        <dbReference type="EMBL" id="KLI01868.1"/>
    </source>
</evidence>
<dbReference type="SUPFAM" id="SSF53098">
    <property type="entry name" value="Ribonuclease H-like"/>
    <property type="match status" value="1"/>
</dbReference>
<evidence type="ECO:0000256" key="1">
    <source>
        <dbReference type="ARBA" id="ARBA00000077"/>
    </source>
</evidence>
<dbReference type="GO" id="GO:0043137">
    <property type="term" value="P:DNA replication, removal of RNA primer"/>
    <property type="evidence" value="ECO:0007669"/>
    <property type="project" value="TreeGrafter"/>
</dbReference>
<dbReference type="OrthoDB" id="9803420at2"/>
<dbReference type="FunFam" id="3.30.420.10:FF:000006">
    <property type="entry name" value="Ribonuclease HII"/>
    <property type="match status" value="1"/>
</dbReference>
<feature type="domain" description="RNase H type-2" evidence="17">
    <location>
        <begin position="72"/>
        <end position="253"/>
    </location>
</feature>
<evidence type="ECO:0000256" key="8">
    <source>
        <dbReference type="ARBA" id="ARBA00022490"/>
    </source>
</evidence>
<comment type="cofactor">
    <cofactor evidence="14 15">
        <name>Mn(2+)</name>
        <dbReference type="ChEBI" id="CHEBI:29035"/>
    </cofactor>
    <cofactor evidence="14 15">
        <name>Mg(2+)</name>
        <dbReference type="ChEBI" id="CHEBI:18420"/>
    </cofactor>
    <text evidence="14 15">Manganese or magnesium. Binds 1 divalent metal ion per monomer in the absence of substrate. May bind a second metal ion after substrate binding.</text>
</comment>
<dbReference type="InterPro" id="IPR012337">
    <property type="entry name" value="RNaseH-like_sf"/>
</dbReference>
<evidence type="ECO:0000256" key="7">
    <source>
        <dbReference type="ARBA" id="ARBA00019179"/>
    </source>
</evidence>
<keyword evidence="9 14" id="KW-0540">Nuclease</keyword>
<dbReference type="EC" id="3.1.26.4" evidence="6 14"/>
<dbReference type="HAMAP" id="MF_00052_B">
    <property type="entry name" value="RNase_HII_B"/>
    <property type="match status" value="1"/>
</dbReference>
<evidence type="ECO:0000256" key="2">
    <source>
        <dbReference type="ARBA" id="ARBA00001946"/>
    </source>
</evidence>
<reference evidence="18 19" key="1">
    <citation type="journal article" date="2011" name="J. Bacteriol.">
        <title>Draft genome sequence of Sporolactobacillus inulinus strain CASD, an efficient D-lactic acid-producing bacterium with high-concentration lactate tolerance capability.</title>
        <authorList>
            <person name="Yu B."/>
            <person name="Su F."/>
            <person name="Wang L."/>
            <person name="Xu K."/>
            <person name="Zhao B."/>
            <person name="Xu P."/>
        </authorList>
    </citation>
    <scope>NUCLEOTIDE SEQUENCE [LARGE SCALE GENOMIC DNA]</scope>
    <source>
        <strain evidence="18 19">CASD</strain>
    </source>
</reference>
<comment type="subcellular location">
    <subcellularLocation>
        <location evidence="4 14">Cytoplasm</location>
    </subcellularLocation>
</comment>
<keyword evidence="13 14" id="KW-0464">Manganese</keyword>
<dbReference type="GO" id="GO:0032299">
    <property type="term" value="C:ribonuclease H2 complex"/>
    <property type="evidence" value="ECO:0007669"/>
    <property type="project" value="TreeGrafter"/>
</dbReference>
<evidence type="ECO:0000313" key="19">
    <source>
        <dbReference type="Proteomes" id="UP000035553"/>
    </source>
</evidence>
<proteinExistence type="inferred from homology"/>
<dbReference type="GO" id="GO:0006298">
    <property type="term" value="P:mismatch repair"/>
    <property type="evidence" value="ECO:0007669"/>
    <property type="project" value="TreeGrafter"/>
</dbReference>
<feature type="binding site" evidence="14 15">
    <location>
        <position position="79"/>
    </location>
    <ligand>
        <name>a divalent metal cation</name>
        <dbReference type="ChEBI" id="CHEBI:60240"/>
    </ligand>
</feature>
<dbReference type="RefSeq" id="WP_047035362.1">
    <property type="nucleotide sequence ID" value="NZ_AFVQ02000157.1"/>
</dbReference>
<dbReference type="PANTHER" id="PTHR10954:SF18">
    <property type="entry name" value="RIBONUCLEASE HII"/>
    <property type="match status" value="1"/>
</dbReference>
<dbReference type="GO" id="GO:0004523">
    <property type="term" value="F:RNA-DNA hybrid ribonuclease activity"/>
    <property type="evidence" value="ECO:0007669"/>
    <property type="project" value="UniProtKB-UniRule"/>
</dbReference>
<dbReference type="GO" id="GO:0030145">
    <property type="term" value="F:manganese ion binding"/>
    <property type="evidence" value="ECO:0007669"/>
    <property type="project" value="UniProtKB-UniRule"/>
</dbReference>
<evidence type="ECO:0000256" key="9">
    <source>
        <dbReference type="ARBA" id="ARBA00022722"/>
    </source>
</evidence>
<evidence type="ECO:0000256" key="13">
    <source>
        <dbReference type="ARBA" id="ARBA00023211"/>
    </source>
</evidence>
<dbReference type="InterPro" id="IPR036397">
    <property type="entry name" value="RNaseH_sf"/>
</dbReference>
<dbReference type="CDD" id="cd07182">
    <property type="entry name" value="RNase_HII_bacteria_HII_like"/>
    <property type="match status" value="1"/>
</dbReference>
<dbReference type="Pfam" id="PF01351">
    <property type="entry name" value="RNase_HII"/>
    <property type="match status" value="1"/>
</dbReference>
<dbReference type="Gene3D" id="3.30.420.10">
    <property type="entry name" value="Ribonuclease H-like superfamily/Ribonuclease H"/>
    <property type="match status" value="1"/>
</dbReference>
<feature type="binding site" evidence="14 15">
    <location>
        <position position="78"/>
    </location>
    <ligand>
        <name>a divalent metal cation</name>
        <dbReference type="ChEBI" id="CHEBI:60240"/>
    </ligand>
</feature>
<name>A0A0U1QM42_9BACL</name>
<accession>A0A0U1QM42</accession>
<dbReference type="EMBL" id="AFVQ02000157">
    <property type="protein sequence ID" value="KLI01868.1"/>
    <property type="molecule type" value="Genomic_DNA"/>
</dbReference>
<comment type="similarity">
    <text evidence="5 14 16">Belongs to the RNase HII family.</text>
</comment>
<dbReference type="AlphaFoldDB" id="A0A0U1QM42"/>
<dbReference type="InterPro" id="IPR022898">
    <property type="entry name" value="RNase_HII"/>
</dbReference>
<evidence type="ECO:0000256" key="10">
    <source>
        <dbReference type="ARBA" id="ARBA00022723"/>
    </source>
</evidence>
<comment type="cofactor">
    <cofactor evidence="2">
        <name>Mg(2+)</name>
        <dbReference type="ChEBI" id="CHEBI:18420"/>
    </cofactor>
</comment>
<dbReference type="NCBIfam" id="NF000594">
    <property type="entry name" value="PRK00015.1-1"/>
    <property type="match status" value="1"/>
</dbReference>
<evidence type="ECO:0000256" key="5">
    <source>
        <dbReference type="ARBA" id="ARBA00007383"/>
    </source>
</evidence>
<evidence type="ECO:0000256" key="4">
    <source>
        <dbReference type="ARBA" id="ARBA00004496"/>
    </source>
</evidence>
<dbReference type="GO" id="GO:0005737">
    <property type="term" value="C:cytoplasm"/>
    <property type="evidence" value="ECO:0007669"/>
    <property type="project" value="UniProtKB-SubCell"/>
</dbReference>
<comment type="caution">
    <text evidence="18">The sequence shown here is derived from an EMBL/GenBank/DDBJ whole genome shotgun (WGS) entry which is preliminary data.</text>
</comment>
<evidence type="ECO:0000256" key="6">
    <source>
        <dbReference type="ARBA" id="ARBA00012180"/>
    </source>
</evidence>
<evidence type="ECO:0000256" key="12">
    <source>
        <dbReference type="ARBA" id="ARBA00022801"/>
    </source>
</evidence>
<dbReference type="Proteomes" id="UP000035553">
    <property type="component" value="Unassembled WGS sequence"/>
</dbReference>
<evidence type="ECO:0000256" key="11">
    <source>
        <dbReference type="ARBA" id="ARBA00022759"/>
    </source>
</evidence>
<dbReference type="NCBIfam" id="NF000595">
    <property type="entry name" value="PRK00015.1-3"/>
    <property type="match status" value="1"/>
</dbReference>
<organism evidence="18 19">
    <name type="scientific">Sporolactobacillus inulinus CASD</name>
    <dbReference type="NCBI Taxonomy" id="1069536"/>
    <lineage>
        <taxon>Bacteria</taxon>
        <taxon>Bacillati</taxon>
        <taxon>Bacillota</taxon>
        <taxon>Bacilli</taxon>
        <taxon>Bacillales</taxon>
        <taxon>Sporolactobacillaceae</taxon>
        <taxon>Sporolactobacillus</taxon>
    </lineage>
</organism>
<keyword evidence="10 14" id="KW-0479">Metal-binding</keyword>
<keyword evidence="19" id="KW-1185">Reference proteome</keyword>
<dbReference type="GO" id="GO:0003723">
    <property type="term" value="F:RNA binding"/>
    <property type="evidence" value="ECO:0007669"/>
    <property type="project" value="UniProtKB-UniRule"/>
</dbReference>
<comment type="catalytic activity">
    <reaction evidence="1 14 15 16">
        <text>Endonucleolytic cleavage to 5'-phosphomonoester.</text>
        <dbReference type="EC" id="3.1.26.4"/>
    </reaction>
</comment>
<sequence length="253" mass="28055">MRRMTIAELKTRLSDGVSLNEEEQQQLRADSRAGVQRLLVKWEKKRAHLQALVERYHQMNHFENEARLAGAQRVAGIDEAGRGPLAGPVVAACVVLKPETVIPGINDSKQLTAAKRDFLYDQIRGSAAFYGIGIVSAREIDEINIYQAAKKAMVRAVKQMDHQPDHLLIDAMELPLDVPQTSLIKGDARSNSIAAASILAKVTRDRLMCELDSVYPGYDFASHKGYGTKAHLKAIERLGTCPEHRMTFAPLKS</sequence>
<dbReference type="InterPro" id="IPR001352">
    <property type="entry name" value="RNase_HII/HIII"/>
</dbReference>
<gene>
    <name evidence="14" type="primary">rnhB</name>
    <name evidence="18" type="ORF">SINU_11305</name>
</gene>
<dbReference type="InterPro" id="IPR024567">
    <property type="entry name" value="RNase_HII/HIII_dom"/>
</dbReference>
<comment type="function">
    <text evidence="3 14 16">Endonuclease that specifically degrades the RNA of RNA-DNA hybrids.</text>
</comment>
<keyword evidence="8 14" id="KW-0963">Cytoplasm</keyword>
<dbReference type="PANTHER" id="PTHR10954">
    <property type="entry name" value="RIBONUCLEASE H2 SUBUNIT A"/>
    <property type="match status" value="1"/>
</dbReference>
<keyword evidence="11 14" id="KW-0255">Endonuclease</keyword>
<protein>
    <recommendedName>
        <fullName evidence="7 14">Ribonuclease HII</fullName>
        <shortName evidence="14">RNase HII</shortName>
        <ecNumber evidence="6 14">3.1.26.4</ecNumber>
    </recommendedName>
</protein>
<dbReference type="STRING" id="1069536.SINU_11305"/>
<evidence type="ECO:0000256" key="14">
    <source>
        <dbReference type="HAMAP-Rule" id="MF_00052"/>
    </source>
</evidence>
<evidence type="ECO:0000259" key="17">
    <source>
        <dbReference type="PROSITE" id="PS51975"/>
    </source>
</evidence>
<keyword evidence="12 14" id="KW-0378">Hydrolase</keyword>
<evidence type="ECO:0000256" key="3">
    <source>
        <dbReference type="ARBA" id="ARBA00004065"/>
    </source>
</evidence>
<dbReference type="PROSITE" id="PS51975">
    <property type="entry name" value="RNASE_H_2"/>
    <property type="match status" value="1"/>
</dbReference>
<evidence type="ECO:0000256" key="16">
    <source>
        <dbReference type="RuleBase" id="RU003515"/>
    </source>
</evidence>